<feature type="non-terminal residue" evidence="5">
    <location>
        <position position="1"/>
    </location>
</feature>
<organism evidence="5 6">
    <name type="scientific">Agrobacterium fabrum</name>
    <dbReference type="NCBI Taxonomy" id="1176649"/>
    <lineage>
        <taxon>Bacteria</taxon>
        <taxon>Pseudomonadati</taxon>
        <taxon>Pseudomonadota</taxon>
        <taxon>Alphaproteobacteria</taxon>
        <taxon>Hyphomicrobiales</taxon>
        <taxon>Rhizobiaceae</taxon>
        <taxon>Rhizobium/Agrobacterium group</taxon>
        <taxon>Agrobacterium</taxon>
        <taxon>Agrobacterium tumefaciens complex</taxon>
    </lineage>
</organism>
<protein>
    <submittedName>
        <fullName evidence="5">Methionine synthase</fullName>
    </submittedName>
</protein>
<dbReference type="GO" id="GO:0005829">
    <property type="term" value="C:cytosol"/>
    <property type="evidence" value="ECO:0007669"/>
    <property type="project" value="TreeGrafter"/>
</dbReference>
<dbReference type="GO" id="GO:0032259">
    <property type="term" value="P:methylation"/>
    <property type="evidence" value="ECO:0007669"/>
    <property type="project" value="UniProtKB-KW"/>
</dbReference>
<evidence type="ECO:0000313" key="6">
    <source>
        <dbReference type="Proteomes" id="UP000249769"/>
    </source>
</evidence>
<dbReference type="GO" id="GO:0008705">
    <property type="term" value="F:methionine synthase activity"/>
    <property type="evidence" value="ECO:0007669"/>
    <property type="project" value="InterPro"/>
</dbReference>
<gene>
    <name evidence="5" type="ORF">DI595_07420</name>
</gene>
<evidence type="ECO:0000256" key="2">
    <source>
        <dbReference type="ARBA" id="ARBA00023285"/>
    </source>
</evidence>
<dbReference type="InterPro" id="IPR050554">
    <property type="entry name" value="Met_Synthase/Corrinoid"/>
</dbReference>
<dbReference type="SUPFAM" id="SSF56507">
    <property type="entry name" value="Methionine synthase activation domain-like"/>
    <property type="match status" value="1"/>
</dbReference>
<keyword evidence="3" id="KW-0489">Methyltransferase</keyword>
<dbReference type="Proteomes" id="UP000249769">
    <property type="component" value="Unassembled WGS sequence"/>
</dbReference>
<dbReference type="GO" id="GO:0046872">
    <property type="term" value="F:metal ion binding"/>
    <property type="evidence" value="ECO:0007669"/>
    <property type="project" value="UniProtKB-KW"/>
</dbReference>
<sequence>SSILVKALADRFAEAFAERMHERVRKEFWGYAPDEAFAGEELIGEAYAGIRPAPGYPAQPDHTEKKTLFALLDATNAAGVELTESYAMWPGSSVSGIYIGHPESYYFGVAKVERDQVLDYARRKDMPVEEVERWLGPVLNYVPTNGAEEIDSAA</sequence>
<dbReference type="PANTHER" id="PTHR45833">
    <property type="entry name" value="METHIONINE SYNTHASE"/>
    <property type="match status" value="1"/>
</dbReference>
<dbReference type="PROSITE" id="PS50974">
    <property type="entry name" value="ADOMET_ACTIVATION"/>
    <property type="match status" value="1"/>
</dbReference>
<evidence type="ECO:0000259" key="4">
    <source>
        <dbReference type="PROSITE" id="PS50974"/>
    </source>
</evidence>
<keyword evidence="3" id="KW-0808">Transferase</keyword>
<name>A0A2W5H9M6_9HYPH</name>
<dbReference type="GO" id="GO:0046653">
    <property type="term" value="P:tetrahydrofolate metabolic process"/>
    <property type="evidence" value="ECO:0007669"/>
    <property type="project" value="TreeGrafter"/>
</dbReference>
<dbReference type="Pfam" id="PF02965">
    <property type="entry name" value="Met_synt_B12"/>
    <property type="match status" value="1"/>
</dbReference>
<evidence type="ECO:0000256" key="3">
    <source>
        <dbReference type="PROSITE-ProRule" id="PRU00346"/>
    </source>
</evidence>
<dbReference type="AlphaFoldDB" id="A0A2W5H9M6"/>
<dbReference type="EMBL" id="QFOL01000057">
    <property type="protein sequence ID" value="PZP52182.1"/>
    <property type="molecule type" value="Genomic_DNA"/>
</dbReference>
<accession>A0A2W5H9M6</accession>
<evidence type="ECO:0000256" key="1">
    <source>
        <dbReference type="ARBA" id="ARBA00022723"/>
    </source>
</evidence>
<comment type="caution">
    <text evidence="5">The sequence shown here is derived from an EMBL/GenBank/DDBJ whole genome shotgun (WGS) entry which is preliminary data.</text>
</comment>
<keyword evidence="2" id="KW-0170">Cobalt</keyword>
<proteinExistence type="predicted"/>
<evidence type="ECO:0000313" key="5">
    <source>
        <dbReference type="EMBL" id="PZP52182.1"/>
    </source>
</evidence>
<dbReference type="PANTHER" id="PTHR45833:SF1">
    <property type="entry name" value="METHIONINE SYNTHASE"/>
    <property type="match status" value="1"/>
</dbReference>
<dbReference type="InterPro" id="IPR004223">
    <property type="entry name" value="VitB12-dep_Met_synth_activ_dom"/>
</dbReference>
<keyword evidence="1" id="KW-0479">Metal-binding</keyword>
<feature type="domain" description="AdoMet activation" evidence="4">
    <location>
        <begin position="1"/>
        <end position="144"/>
    </location>
</feature>
<dbReference type="InterPro" id="IPR037010">
    <property type="entry name" value="VitB12-dep_Met_synth_activ_sf"/>
</dbReference>
<dbReference type="GO" id="GO:0050667">
    <property type="term" value="P:homocysteine metabolic process"/>
    <property type="evidence" value="ECO:0007669"/>
    <property type="project" value="TreeGrafter"/>
</dbReference>
<dbReference type="Gene3D" id="3.10.196.10">
    <property type="entry name" value="Vitamin B12-dependent methionine synthase, activation domain"/>
    <property type="match status" value="1"/>
</dbReference>
<reference evidence="5 6" key="1">
    <citation type="submission" date="2017-08" db="EMBL/GenBank/DDBJ databases">
        <title>Infants hospitalized years apart are colonized by the same room-sourced microbial strains.</title>
        <authorList>
            <person name="Brooks B."/>
            <person name="Olm M.R."/>
            <person name="Firek B.A."/>
            <person name="Baker R."/>
            <person name="Thomas B.C."/>
            <person name="Morowitz M.J."/>
            <person name="Banfield J.F."/>
        </authorList>
    </citation>
    <scope>NUCLEOTIDE SEQUENCE [LARGE SCALE GENOMIC DNA]</scope>
    <source>
        <strain evidence="5">S2_009_000_R2_73</strain>
    </source>
</reference>